<dbReference type="AlphaFoldDB" id="A0A4Q2K0M6"/>
<feature type="region of interest" description="Disordered" evidence="1">
    <location>
        <begin position="1"/>
        <end position="34"/>
    </location>
</feature>
<evidence type="ECO:0008006" key="4">
    <source>
        <dbReference type="Google" id="ProtNLM"/>
    </source>
</evidence>
<dbReference type="GO" id="GO:0006354">
    <property type="term" value="P:DNA-templated transcription elongation"/>
    <property type="evidence" value="ECO:0007669"/>
    <property type="project" value="InterPro"/>
</dbReference>
<keyword evidence="3" id="KW-1185">Reference proteome</keyword>
<sequence length="207" mass="22378">MAAARRAAQNASGNAARAQRQSAAAPFPAGRRVPKGTLRWYPVRVPEGREAAAAERLRKLASAGALDDAVVVSRERWFKRAGVWSVQTQPLYRGYVFVVSRDAAALGRELDRLGLHGDARQEGGRPVPLADDVRQWIVASMDGAGVLRASEGVIEGGSLRVTKGPLAGQEARVAKVDRHRRVCEVRVGREGGRDVVERMALNVPEKS</sequence>
<feature type="compositionally biased region" description="Low complexity" evidence="1">
    <location>
        <begin position="1"/>
        <end position="25"/>
    </location>
</feature>
<comment type="caution">
    <text evidence="2">The sequence shown here is derived from an EMBL/GenBank/DDBJ whole genome shotgun (WGS) entry which is preliminary data.</text>
</comment>
<dbReference type="SUPFAM" id="SSF82679">
    <property type="entry name" value="N-utilization substance G protein NusG, N-terminal domain"/>
    <property type="match status" value="1"/>
</dbReference>
<accession>A0A4Q2K0M6</accession>
<dbReference type="InterPro" id="IPR036735">
    <property type="entry name" value="NGN_dom_sf"/>
</dbReference>
<gene>
    <name evidence="2" type="ORF">ET524_11050</name>
</gene>
<protein>
    <recommendedName>
        <fullName evidence="4">Antitermination protein NusG</fullName>
    </recommendedName>
</protein>
<evidence type="ECO:0000313" key="2">
    <source>
        <dbReference type="EMBL" id="RXZ54959.1"/>
    </source>
</evidence>
<evidence type="ECO:0000313" key="3">
    <source>
        <dbReference type="Proteomes" id="UP000293345"/>
    </source>
</evidence>
<organism evidence="2 3">
    <name type="scientific">Senegalimassilia faecalis</name>
    <dbReference type="NCBI Taxonomy" id="2509433"/>
    <lineage>
        <taxon>Bacteria</taxon>
        <taxon>Bacillati</taxon>
        <taxon>Actinomycetota</taxon>
        <taxon>Coriobacteriia</taxon>
        <taxon>Coriobacteriales</taxon>
        <taxon>Coriobacteriaceae</taxon>
        <taxon>Senegalimassilia</taxon>
    </lineage>
</organism>
<dbReference type="EMBL" id="SDPW01000001">
    <property type="protein sequence ID" value="RXZ54959.1"/>
    <property type="molecule type" value="Genomic_DNA"/>
</dbReference>
<dbReference type="Gene3D" id="3.30.70.940">
    <property type="entry name" value="NusG, N-terminal domain"/>
    <property type="match status" value="1"/>
</dbReference>
<dbReference type="OrthoDB" id="3174318at2"/>
<proteinExistence type="predicted"/>
<dbReference type="Proteomes" id="UP000293345">
    <property type="component" value="Unassembled WGS sequence"/>
</dbReference>
<reference evidence="2 3" key="1">
    <citation type="submission" date="2019-01" db="EMBL/GenBank/DDBJ databases">
        <title>Senegalimassilia sp. nov. KGMB04484 isolated human feces.</title>
        <authorList>
            <person name="Han K.-I."/>
            <person name="Kim J.-S."/>
            <person name="Lee K.C."/>
            <person name="Suh M.K."/>
            <person name="Eom M.K."/>
            <person name="Lee J.H."/>
            <person name="Park S.-H."/>
            <person name="Kang S.W."/>
            <person name="Park J.-E."/>
            <person name="Oh B.S."/>
            <person name="Yu S.Y."/>
            <person name="Choi S.-H."/>
            <person name="Lee D.H."/>
            <person name="Yoon H."/>
            <person name="Kim B.-Y."/>
            <person name="Lee J.H."/>
            <person name="Lee J.-S."/>
        </authorList>
    </citation>
    <scope>NUCLEOTIDE SEQUENCE [LARGE SCALE GENOMIC DNA]</scope>
    <source>
        <strain evidence="2 3">KGMB04484</strain>
    </source>
</reference>
<dbReference type="RefSeq" id="WP_129425854.1">
    <property type="nucleotide sequence ID" value="NZ_SDPW01000001.1"/>
</dbReference>
<name>A0A4Q2K0M6_9ACTN</name>
<evidence type="ECO:0000256" key="1">
    <source>
        <dbReference type="SAM" id="MobiDB-lite"/>
    </source>
</evidence>